<dbReference type="RefSeq" id="WP_208700699.1">
    <property type="nucleotide sequence ID" value="NZ_JBDJLH010000004.1"/>
</dbReference>
<dbReference type="Proteomes" id="UP001409291">
    <property type="component" value="Unassembled WGS sequence"/>
</dbReference>
<sequence length="189" mass="21560">MSSHHIVRERQEPALLITDIYSIDKELVGQLLEWSPTIVTDVNSYEAVTSQAYKVDIIFTPGLMDFPQEHVKAVIYEKNFIASALSYLIEEGYKAVNILGSGFDQTVLEYFAPMIDIVWLHHETRTIFVQSGFEKWMPAGDELFIGSVLNDLETSGLQAIGENHFRTIEDGFFRLEFSSPKYCLLTEKL</sequence>
<accession>A0ABV0BQW6</accession>
<evidence type="ECO:0000313" key="1">
    <source>
        <dbReference type="EMBL" id="MEN5377174.1"/>
    </source>
</evidence>
<comment type="caution">
    <text evidence="1">The sequence shown here is derived from an EMBL/GenBank/DDBJ whole genome shotgun (WGS) entry which is preliminary data.</text>
</comment>
<dbReference type="EMBL" id="JBDJNQ010000003">
    <property type="protein sequence ID" value="MEN5377174.1"/>
    <property type="molecule type" value="Genomic_DNA"/>
</dbReference>
<organism evidence="1 2">
    <name type="scientific">Sphingobacterium kitahiroshimense</name>
    <dbReference type="NCBI Taxonomy" id="470446"/>
    <lineage>
        <taxon>Bacteria</taxon>
        <taxon>Pseudomonadati</taxon>
        <taxon>Bacteroidota</taxon>
        <taxon>Sphingobacteriia</taxon>
        <taxon>Sphingobacteriales</taxon>
        <taxon>Sphingobacteriaceae</taxon>
        <taxon>Sphingobacterium</taxon>
    </lineage>
</organism>
<evidence type="ECO:0000313" key="2">
    <source>
        <dbReference type="Proteomes" id="UP001409291"/>
    </source>
</evidence>
<keyword evidence="2" id="KW-1185">Reference proteome</keyword>
<gene>
    <name evidence="1" type="ORF">ABE541_07875</name>
</gene>
<proteinExistence type="predicted"/>
<protein>
    <submittedName>
        <fullName evidence="1">Thiamine diphosphokinase</fullName>
    </submittedName>
</protein>
<name>A0ABV0BQW6_9SPHI</name>
<reference evidence="1 2" key="1">
    <citation type="submission" date="2024-04" db="EMBL/GenBank/DDBJ databases">
        <title>WGS of bacteria from Torrens River.</title>
        <authorList>
            <person name="Wyrsch E.R."/>
            <person name="Drigo B."/>
        </authorList>
    </citation>
    <scope>NUCLEOTIDE SEQUENCE [LARGE SCALE GENOMIC DNA]</scope>
    <source>
        <strain evidence="1 2">TWI391</strain>
    </source>
</reference>